<gene>
    <name evidence="4" type="ORF">J5837_06465</name>
</gene>
<dbReference type="InterPro" id="IPR011250">
    <property type="entry name" value="OMP/PagP_B-barrel"/>
</dbReference>
<dbReference type="InterPro" id="IPR027385">
    <property type="entry name" value="Beta-barrel_OMP"/>
</dbReference>
<sequence>MNKRLILASAIALLGFTGSAFAADGVGGQGFIRGELGSTNTKLSAEGESDSEDDVSYGVRGGYYFNKNFAVEGFYNSYYSKSQDGVSIDLDGVGAGVAGKLYFAEGMDTGWFVSGRAGAVRLKAKISVDGFGSGSDHETKPYAGVGLGYDFSRNLGLSLNYDYVKADYSGVDIKLQTAAAALEYRF</sequence>
<evidence type="ECO:0000256" key="1">
    <source>
        <dbReference type="ARBA" id="ARBA00022729"/>
    </source>
</evidence>
<proteinExistence type="predicted"/>
<dbReference type="Gene3D" id="2.40.160.20">
    <property type="match status" value="1"/>
</dbReference>
<feature type="chain" id="PRO_5038037184" evidence="2">
    <location>
        <begin position="23"/>
        <end position="186"/>
    </location>
</feature>
<reference evidence="4" key="2">
    <citation type="submission" date="2021-03" db="EMBL/GenBank/DDBJ databases">
        <authorList>
            <person name="Cao W."/>
        </authorList>
    </citation>
    <scope>NUCLEOTIDE SEQUENCE</scope>
    <source>
        <strain evidence="4">110414</strain>
    </source>
</reference>
<comment type="caution">
    <text evidence="4">The sequence shown here is derived from an EMBL/GenBank/DDBJ whole genome shotgun (WGS) entry which is preliminary data.</text>
</comment>
<dbReference type="Pfam" id="PF13505">
    <property type="entry name" value="OMP_b-brl"/>
    <property type="match status" value="1"/>
</dbReference>
<dbReference type="EMBL" id="JAGKTC010000001">
    <property type="protein sequence ID" value="MBP3984068.1"/>
    <property type="molecule type" value="Genomic_DNA"/>
</dbReference>
<keyword evidence="1 2" id="KW-0732">Signal</keyword>
<reference evidence="4" key="1">
    <citation type="journal article" date="2016" name="Int. J. Syst. Evol. Microbiol.">
        <title>Pseudoxanthomonas helianthi sp. nov., isolated from roots of Jerusalem artichoke (Helianthus tuberosus).</title>
        <authorList>
            <person name="Kittiwongwattana C."/>
            <person name="Thawai C."/>
        </authorList>
    </citation>
    <scope>NUCLEOTIDE SEQUENCE</scope>
    <source>
        <strain evidence="4">110414</strain>
    </source>
</reference>
<dbReference type="RefSeq" id="WP_210535863.1">
    <property type="nucleotide sequence ID" value="NZ_JAGKTC010000001.1"/>
</dbReference>
<feature type="domain" description="Outer membrane protein beta-barrel" evidence="3">
    <location>
        <begin position="9"/>
        <end position="186"/>
    </location>
</feature>
<feature type="signal peptide" evidence="2">
    <location>
        <begin position="1"/>
        <end position="22"/>
    </location>
</feature>
<dbReference type="SUPFAM" id="SSF56925">
    <property type="entry name" value="OMPA-like"/>
    <property type="match status" value="1"/>
</dbReference>
<accession>A0A940X168</accession>
<dbReference type="AlphaFoldDB" id="A0A940X168"/>
<keyword evidence="5" id="KW-1185">Reference proteome</keyword>
<dbReference type="Proteomes" id="UP000673447">
    <property type="component" value="Unassembled WGS sequence"/>
</dbReference>
<evidence type="ECO:0000313" key="4">
    <source>
        <dbReference type="EMBL" id="MBP3984068.1"/>
    </source>
</evidence>
<evidence type="ECO:0000313" key="5">
    <source>
        <dbReference type="Proteomes" id="UP000673447"/>
    </source>
</evidence>
<organism evidence="4 5">
    <name type="scientific">Pseudoxanthomonas helianthi</name>
    <dbReference type="NCBI Taxonomy" id="1453541"/>
    <lineage>
        <taxon>Bacteria</taxon>
        <taxon>Pseudomonadati</taxon>
        <taxon>Pseudomonadota</taxon>
        <taxon>Gammaproteobacteria</taxon>
        <taxon>Lysobacterales</taxon>
        <taxon>Lysobacteraceae</taxon>
        <taxon>Pseudoxanthomonas</taxon>
    </lineage>
</organism>
<name>A0A940X168_9GAMM</name>
<protein>
    <submittedName>
        <fullName evidence="4">Porin family protein</fullName>
    </submittedName>
</protein>
<evidence type="ECO:0000259" key="3">
    <source>
        <dbReference type="Pfam" id="PF13505"/>
    </source>
</evidence>
<evidence type="ECO:0000256" key="2">
    <source>
        <dbReference type="SAM" id="SignalP"/>
    </source>
</evidence>